<evidence type="ECO:0000313" key="2">
    <source>
        <dbReference type="Proteomes" id="UP000228987"/>
    </source>
</evidence>
<dbReference type="InterPro" id="IPR021523">
    <property type="entry name" value="DUF3187"/>
</dbReference>
<dbReference type="Pfam" id="PF11383">
    <property type="entry name" value="DUF3187"/>
    <property type="match status" value="1"/>
</dbReference>
<organism evidence="1 2">
    <name type="scientific">SAR86 cluster bacterium</name>
    <dbReference type="NCBI Taxonomy" id="2030880"/>
    <lineage>
        <taxon>Bacteria</taxon>
        <taxon>Pseudomonadati</taxon>
        <taxon>Pseudomonadota</taxon>
        <taxon>Gammaproteobacteria</taxon>
        <taxon>SAR86 cluster</taxon>
    </lineage>
</organism>
<dbReference type="EMBL" id="NVWI01000012">
    <property type="protein sequence ID" value="PCJ39832.1"/>
    <property type="molecule type" value="Genomic_DNA"/>
</dbReference>
<gene>
    <name evidence="1" type="ORF">COA71_13180</name>
</gene>
<dbReference type="AlphaFoldDB" id="A0A2A5C7P1"/>
<evidence type="ECO:0000313" key="1">
    <source>
        <dbReference type="EMBL" id="PCJ39832.1"/>
    </source>
</evidence>
<dbReference type="Proteomes" id="UP000228987">
    <property type="component" value="Unassembled WGS sequence"/>
</dbReference>
<accession>A0A2A5C7P1</accession>
<reference evidence="2" key="1">
    <citation type="submission" date="2017-08" db="EMBL/GenBank/DDBJ databases">
        <title>A dynamic microbial community with high functional redundancy inhabits the cold, oxic subseafloor aquifer.</title>
        <authorList>
            <person name="Tully B.J."/>
            <person name="Wheat C.G."/>
            <person name="Glazer B.T."/>
            <person name="Huber J.A."/>
        </authorList>
    </citation>
    <scope>NUCLEOTIDE SEQUENCE [LARGE SCALE GENOMIC DNA]</scope>
</reference>
<sequence length="349" mass="39300">MKTNVLWISISLLFSRANKVSSVKRLIQVLVFLSGSFLCLSCNAQSRTPLQVTNQNPFVRIFGLPTAESAKILQSGQETSHISIDWANNFTQGSNPTESIFIDGESTQLNIRWRYGFDLWEFGVDINYSRYSGGSLDSFIENWHDFFSLDNGGREIAQSNQLRYDYSRDGVQQLSFTENHSGFGDTRLTGAYQLQNESRFDVALRGGIKLPTGKREHFLGSDGVDLNLALVLGDDVSLQQYKASYFITAGVLWTDNGEILSVYRKNTAFYYSTGFIKDITDDWQLKLQLDGHSKLYTSNLPQLGDALQLSIGGSYRLSQDLKLDFAVVEDIITDSSSDVNFHISLYNHF</sequence>
<evidence type="ECO:0008006" key="3">
    <source>
        <dbReference type="Google" id="ProtNLM"/>
    </source>
</evidence>
<comment type="caution">
    <text evidence="1">The sequence shown here is derived from an EMBL/GenBank/DDBJ whole genome shotgun (WGS) entry which is preliminary data.</text>
</comment>
<name>A0A2A5C7P1_9GAMM</name>
<proteinExistence type="predicted"/>
<protein>
    <recommendedName>
        <fullName evidence="3">DUF3187 family protein</fullName>
    </recommendedName>
</protein>